<protein>
    <submittedName>
        <fullName evidence="1">Uncharacterized protein</fullName>
    </submittedName>
</protein>
<name>A0A2P5E5G1_PARAD</name>
<dbReference type="EMBL" id="JXTB01000001">
    <property type="protein sequence ID" value="PON80769.1"/>
    <property type="molecule type" value="Genomic_DNA"/>
</dbReference>
<dbReference type="Proteomes" id="UP000237105">
    <property type="component" value="Unassembled WGS sequence"/>
</dbReference>
<accession>A0A2P5E5G1</accession>
<proteinExistence type="predicted"/>
<organism evidence="1 2">
    <name type="scientific">Parasponia andersonii</name>
    <name type="common">Sponia andersonii</name>
    <dbReference type="NCBI Taxonomy" id="3476"/>
    <lineage>
        <taxon>Eukaryota</taxon>
        <taxon>Viridiplantae</taxon>
        <taxon>Streptophyta</taxon>
        <taxon>Embryophyta</taxon>
        <taxon>Tracheophyta</taxon>
        <taxon>Spermatophyta</taxon>
        <taxon>Magnoliopsida</taxon>
        <taxon>eudicotyledons</taxon>
        <taxon>Gunneridae</taxon>
        <taxon>Pentapetalae</taxon>
        <taxon>rosids</taxon>
        <taxon>fabids</taxon>
        <taxon>Rosales</taxon>
        <taxon>Cannabaceae</taxon>
        <taxon>Parasponia</taxon>
    </lineage>
</organism>
<evidence type="ECO:0000313" key="2">
    <source>
        <dbReference type="Proteomes" id="UP000237105"/>
    </source>
</evidence>
<comment type="caution">
    <text evidence="1">The sequence shown here is derived from an EMBL/GenBank/DDBJ whole genome shotgun (WGS) entry which is preliminary data.</text>
</comment>
<sequence length="104" mass="11613">MNTTLFGCMSSFNICSKSSIAWRPRPCCARAAIMEFQDIKSTCNIVRNTRFAASTTPHLAYIVISALPAPRLESCPEEINRAWSWRPYSNAPSTAQEIIAPENM</sequence>
<evidence type="ECO:0000313" key="1">
    <source>
        <dbReference type="EMBL" id="PON80769.1"/>
    </source>
</evidence>
<dbReference type="AlphaFoldDB" id="A0A2P5E5G1"/>
<gene>
    <name evidence="1" type="ORF">PanWU01x14_003250</name>
</gene>
<dbReference type="OrthoDB" id="10298137at2759"/>
<keyword evidence="2" id="KW-1185">Reference proteome</keyword>
<reference evidence="2" key="1">
    <citation type="submission" date="2016-06" db="EMBL/GenBank/DDBJ databases">
        <title>Parallel loss of symbiosis genes in relatives of nitrogen-fixing non-legume Parasponia.</title>
        <authorList>
            <person name="Van Velzen R."/>
            <person name="Holmer R."/>
            <person name="Bu F."/>
            <person name="Rutten L."/>
            <person name="Van Zeijl A."/>
            <person name="Liu W."/>
            <person name="Santuari L."/>
            <person name="Cao Q."/>
            <person name="Sharma T."/>
            <person name="Shen D."/>
            <person name="Roswanjaya Y."/>
            <person name="Wardhani T."/>
            <person name="Kalhor M.S."/>
            <person name="Jansen J."/>
            <person name="Van den Hoogen J."/>
            <person name="Gungor B."/>
            <person name="Hartog M."/>
            <person name="Hontelez J."/>
            <person name="Verver J."/>
            <person name="Yang W.-C."/>
            <person name="Schijlen E."/>
            <person name="Repin R."/>
            <person name="Schilthuizen M."/>
            <person name="Schranz E."/>
            <person name="Heidstra R."/>
            <person name="Miyata K."/>
            <person name="Fedorova E."/>
            <person name="Kohlen W."/>
            <person name="Bisseling T."/>
            <person name="Smit S."/>
            <person name="Geurts R."/>
        </authorList>
    </citation>
    <scope>NUCLEOTIDE SEQUENCE [LARGE SCALE GENOMIC DNA]</scope>
    <source>
        <strain evidence="2">cv. WU1-14</strain>
    </source>
</reference>